<keyword evidence="3" id="KW-1185">Reference proteome</keyword>
<dbReference type="PANTHER" id="PTHR30231">
    <property type="entry name" value="DNA POLYMERASE III SUBUNIT EPSILON"/>
    <property type="match status" value="1"/>
</dbReference>
<dbReference type="SUPFAM" id="SSF82771">
    <property type="entry name" value="GIY-YIG endonuclease"/>
    <property type="match status" value="1"/>
</dbReference>
<dbReference type="InterPro" id="IPR047296">
    <property type="entry name" value="GIY-YIG_UvrC_Cho"/>
</dbReference>
<dbReference type="SUPFAM" id="SSF53098">
    <property type="entry name" value="Ribonuclease H-like"/>
    <property type="match status" value="1"/>
</dbReference>
<dbReference type="RefSeq" id="WP_347287798.1">
    <property type="nucleotide sequence ID" value="NZ_JAUZQE010000085.1"/>
</dbReference>
<proteinExistence type="predicted"/>
<keyword evidence="2" id="KW-0540">Nuclease</keyword>
<dbReference type="Gene3D" id="3.30.420.10">
    <property type="entry name" value="Ribonuclease H-like superfamily/Ribonuclease H"/>
    <property type="match status" value="1"/>
</dbReference>
<dbReference type="GO" id="GO:0004527">
    <property type="term" value="F:exonuclease activity"/>
    <property type="evidence" value="ECO:0007669"/>
    <property type="project" value="UniProtKB-KW"/>
</dbReference>
<evidence type="ECO:0000313" key="3">
    <source>
        <dbReference type="Proteomes" id="UP001232156"/>
    </source>
</evidence>
<dbReference type="Proteomes" id="UP001232156">
    <property type="component" value="Unassembled WGS sequence"/>
</dbReference>
<comment type="caution">
    <text evidence="2">The sequence shown here is derived from an EMBL/GenBank/DDBJ whole genome shotgun (WGS) entry which is preliminary data.</text>
</comment>
<sequence length="475" mass="53795">MPQSSLLRQGLAFVDIETTGGPAQAPSITEIAIIQVDDTGVREWASLVRPEGRIPEHIERLTGIRNEQVAHAPRFEDLADEIFDRLDGRIFVAHNARFDHGHIKAAFRRMGVSIRPRVLCTVKLSRRLFPHERRHSLDHLIARHGLQPGGRHRALADALALWQFWQRVHEQFPAAVVDETVRRLIGQPTLPSNLDPADIEALPDAPGVYLFYGENGSPLYVGKSTRLRTRVLSHFSGDYGSERALRLSQQVRRIEHIRCSGELGALLEEARLIKALQPVHNRMLRRNRELCAWHLETDLLGERVLRLRRAAEMAFPPRAGVYGVFRSRRSATESLRALCAEHRLCPPLLGVEKHTPGRCFTHQLKRCEGACLGKEPMHEHAARLEAALAGLKMDVWPYDGPVAIVEGDSLHVVDNWCHYGSVRHREDAAALLRGRRPVFDLDTYKILARMMPRLPVIHFNLPNPSENPECLQSCR</sequence>
<dbReference type="SMART" id="SM00479">
    <property type="entry name" value="EXOIII"/>
    <property type="match status" value="1"/>
</dbReference>
<organism evidence="2 3">
    <name type="scientific">Yanghanlia caeni</name>
    <dbReference type="NCBI Taxonomy" id="3064283"/>
    <lineage>
        <taxon>Bacteria</taxon>
        <taxon>Pseudomonadati</taxon>
        <taxon>Pseudomonadota</taxon>
        <taxon>Betaproteobacteria</taxon>
        <taxon>Burkholderiales</taxon>
        <taxon>Alcaligenaceae</taxon>
        <taxon>Yanghanlia</taxon>
    </lineage>
</organism>
<dbReference type="PANTHER" id="PTHR30231:SF37">
    <property type="entry name" value="EXODEOXYRIBONUCLEASE 10"/>
    <property type="match status" value="1"/>
</dbReference>
<reference evidence="2 3" key="1">
    <citation type="submission" date="2023-08" db="EMBL/GenBank/DDBJ databases">
        <title>Alcaligenaceae gen. nov., a novel taxon isolated from the sludge of Yixing Pesticide Factory.</title>
        <authorList>
            <person name="Ruan L."/>
        </authorList>
    </citation>
    <scope>NUCLEOTIDE SEQUENCE [LARGE SCALE GENOMIC DNA]</scope>
    <source>
        <strain evidence="2 3">LG-2</strain>
    </source>
</reference>
<dbReference type="InterPro" id="IPR036397">
    <property type="entry name" value="RNaseH_sf"/>
</dbReference>
<dbReference type="Pfam" id="PF00929">
    <property type="entry name" value="RNase_T"/>
    <property type="match status" value="1"/>
</dbReference>
<keyword evidence="2" id="KW-0378">Hydrolase</keyword>
<dbReference type="EMBL" id="JAUZQE010000085">
    <property type="protein sequence ID" value="MDR4127282.1"/>
    <property type="molecule type" value="Genomic_DNA"/>
</dbReference>
<dbReference type="CDD" id="cd06127">
    <property type="entry name" value="DEDDh"/>
    <property type="match status" value="1"/>
</dbReference>
<dbReference type="CDD" id="cd10434">
    <property type="entry name" value="GIY-YIG_UvrC_Cho"/>
    <property type="match status" value="1"/>
</dbReference>
<dbReference type="PROSITE" id="PS50164">
    <property type="entry name" value="GIY_YIG"/>
    <property type="match status" value="1"/>
</dbReference>
<dbReference type="SMART" id="SM00465">
    <property type="entry name" value="GIYc"/>
    <property type="match status" value="1"/>
</dbReference>
<dbReference type="InterPro" id="IPR012337">
    <property type="entry name" value="RNaseH-like_sf"/>
</dbReference>
<dbReference type="InterPro" id="IPR000305">
    <property type="entry name" value="GIY-YIG_endonuc"/>
</dbReference>
<dbReference type="InterPro" id="IPR035901">
    <property type="entry name" value="GIY-YIG_endonuc_sf"/>
</dbReference>
<protein>
    <submittedName>
        <fullName evidence="2">Exonuclease domain-containing protein</fullName>
    </submittedName>
</protein>
<accession>A0ABU1DAK7</accession>
<dbReference type="InterPro" id="IPR013520">
    <property type="entry name" value="Ribonucl_H"/>
</dbReference>
<keyword evidence="2" id="KW-0269">Exonuclease</keyword>
<evidence type="ECO:0000259" key="1">
    <source>
        <dbReference type="PROSITE" id="PS50164"/>
    </source>
</evidence>
<dbReference type="Gene3D" id="3.40.1440.10">
    <property type="entry name" value="GIY-YIG endonuclease"/>
    <property type="match status" value="1"/>
</dbReference>
<gene>
    <name evidence="2" type="ORF">Q8947_15040</name>
</gene>
<feature type="domain" description="GIY-YIG" evidence="1">
    <location>
        <begin position="204"/>
        <end position="282"/>
    </location>
</feature>
<name>A0ABU1DAK7_9BURK</name>
<evidence type="ECO:0000313" key="2">
    <source>
        <dbReference type="EMBL" id="MDR4127282.1"/>
    </source>
</evidence>